<gene>
    <name evidence="5" type="ORF">IAB68_00950</name>
</gene>
<dbReference type="PANTHER" id="PTHR48102">
    <property type="entry name" value="ATP-DEPENDENT CLP PROTEASE ATP-BINDING SUBUNIT CLPX-LIKE, MITOCHONDRIAL-RELATED"/>
    <property type="match status" value="1"/>
</dbReference>
<dbReference type="SUPFAM" id="SSF52540">
    <property type="entry name" value="P-loop containing nucleoside triphosphate hydrolases"/>
    <property type="match status" value="1"/>
</dbReference>
<comment type="caution">
    <text evidence="5">The sequence shown here is derived from an EMBL/GenBank/DDBJ whole genome shotgun (WGS) entry which is preliminary data.</text>
</comment>
<dbReference type="AlphaFoldDB" id="A0A9D1IQ31"/>
<dbReference type="InterPro" id="IPR019489">
    <property type="entry name" value="Clp_ATPase_C"/>
</dbReference>
<dbReference type="EMBL" id="DVMT01000013">
    <property type="protein sequence ID" value="HIU39854.1"/>
    <property type="molecule type" value="Genomic_DNA"/>
</dbReference>
<keyword evidence="1" id="KW-0547">Nucleotide-binding</keyword>
<dbReference type="Pfam" id="PF07724">
    <property type="entry name" value="AAA_2"/>
    <property type="match status" value="1"/>
</dbReference>
<dbReference type="Gene3D" id="1.10.8.60">
    <property type="match status" value="1"/>
</dbReference>
<keyword evidence="2" id="KW-0067">ATP-binding</keyword>
<dbReference type="PANTHER" id="PTHR48102:SF7">
    <property type="entry name" value="ATP-DEPENDENT CLP PROTEASE ATP-BINDING SUBUNIT CLPX-LIKE, MITOCHONDRIAL"/>
    <property type="match status" value="1"/>
</dbReference>
<evidence type="ECO:0000259" key="3">
    <source>
        <dbReference type="Pfam" id="PF07724"/>
    </source>
</evidence>
<dbReference type="GO" id="GO:0016887">
    <property type="term" value="F:ATP hydrolysis activity"/>
    <property type="evidence" value="ECO:0007669"/>
    <property type="project" value="InterPro"/>
</dbReference>
<dbReference type="GO" id="GO:0005524">
    <property type="term" value="F:ATP binding"/>
    <property type="evidence" value="ECO:0007669"/>
    <property type="project" value="UniProtKB-KW"/>
</dbReference>
<evidence type="ECO:0000256" key="2">
    <source>
        <dbReference type="ARBA" id="ARBA00022840"/>
    </source>
</evidence>
<reference evidence="5" key="2">
    <citation type="journal article" date="2021" name="PeerJ">
        <title>Extensive microbial diversity within the chicken gut microbiome revealed by metagenomics and culture.</title>
        <authorList>
            <person name="Gilroy R."/>
            <person name="Ravi A."/>
            <person name="Getino M."/>
            <person name="Pursley I."/>
            <person name="Horton D.L."/>
            <person name="Alikhan N.F."/>
            <person name="Baker D."/>
            <person name="Gharbi K."/>
            <person name="Hall N."/>
            <person name="Watson M."/>
            <person name="Adriaenssens E.M."/>
            <person name="Foster-Nyarko E."/>
            <person name="Jarju S."/>
            <person name="Secka A."/>
            <person name="Antonio M."/>
            <person name="Oren A."/>
            <person name="Chaudhuri R.R."/>
            <person name="La Ragione R."/>
            <person name="Hildebrand F."/>
            <person name="Pallen M.J."/>
        </authorList>
    </citation>
    <scope>NUCLEOTIDE SEQUENCE</scope>
    <source>
        <strain evidence="5">CHK193-30670</strain>
    </source>
</reference>
<feature type="domain" description="Clp ATPase C-terminal" evidence="4">
    <location>
        <begin position="493"/>
        <end position="565"/>
    </location>
</feature>
<organism evidence="5 6">
    <name type="scientific">Candidatus Aphodocola excrementigallinarum</name>
    <dbReference type="NCBI Taxonomy" id="2840670"/>
    <lineage>
        <taxon>Bacteria</taxon>
        <taxon>Bacillati</taxon>
        <taxon>Bacillota</taxon>
        <taxon>Bacilli</taxon>
        <taxon>Candidatus Aphodocola</taxon>
    </lineage>
</organism>
<dbReference type="Pfam" id="PF10431">
    <property type="entry name" value="ClpB_D2-small"/>
    <property type="match status" value="1"/>
</dbReference>
<dbReference type="Gene3D" id="3.40.50.300">
    <property type="entry name" value="P-loop containing nucleotide triphosphate hydrolases"/>
    <property type="match status" value="1"/>
</dbReference>
<dbReference type="Proteomes" id="UP000824074">
    <property type="component" value="Unassembled WGS sequence"/>
</dbReference>
<evidence type="ECO:0000256" key="1">
    <source>
        <dbReference type="ARBA" id="ARBA00022741"/>
    </source>
</evidence>
<dbReference type="InterPro" id="IPR027417">
    <property type="entry name" value="P-loop_NTPase"/>
</dbReference>
<name>A0A9D1IQ31_9FIRM</name>
<sequence length="590" mass="68531">MNFYDDDEMSFYNNDTKEYLNKAMDIYNATNDKPIEKNIRTSILSDERTNHVLTETEKKIFSLFVAAFLVDDDIKKILEKNNIKINDLFSFINIKENDIKKLNDNEYQDYYDKEFKKTLIDIKKNQLLFNYNILQLTPKVIFWLLENNNTRILGYFSQEHFGKFVLSSDIFEEVKEKAVLKGDIKKVYYNKIVPDSKIRVNKRSDKHKKLNPFPNDFYYELKILEELEEYEKRFINPKTLAHKSKDKKDDDVSFYNSDEIWEILEEIKKKFIGQEELAENLFYNILNNQQMALGDDAIDGQRSIIFIDGPTGTGKTAITKEITEKLKAPFISTSITNYSSTGYVGGNLTDTLKELYNKANGDLEKAQRGIVVFDEFDKIAYNTMGGLEMKKAVQQQLLDFLGGGKYQIDVGNNIFDKRKVEFDTSKLTFVCLGALTSLRDSKTNKKQPIGFVKTDELDNRNYNITPNDLIDTGLERELVGRINTYLHTEEYSKEDLLKILKESTISPLIGFRKWIESKGKKLEIEDGVYDSIASFAYELNTGARSLQTVVNNIRTHFIKEVLRGTKEVIYLDTKTVNEINNNSISRRTKR</sequence>
<feature type="domain" description="ATPase AAA-type core" evidence="3">
    <location>
        <begin position="305"/>
        <end position="483"/>
    </location>
</feature>
<protein>
    <submittedName>
        <fullName evidence="5">AAA family ATPase</fullName>
    </submittedName>
</protein>
<proteinExistence type="predicted"/>
<dbReference type="GO" id="GO:0051603">
    <property type="term" value="P:proteolysis involved in protein catabolic process"/>
    <property type="evidence" value="ECO:0007669"/>
    <property type="project" value="TreeGrafter"/>
</dbReference>
<evidence type="ECO:0000313" key="5">
    <source>
        <dbReference type="EMBL" id="HIU39854.1"/>
    </source>
</evidence>
<dbReference type="InterPro" id="IPR003959">
    <property type="entry name" value="ATPase_AAA_core"/>
</dbReference>
<evidence type="ECO:0000313" key="6">
    <source>
        <dbReference type="Proteomes" id="UP000824074"/>
    </source>
</evidence>
<dbReference type="InterPro" id="IPR050052">
    <property type="entry name" value="ATP-dep_Clp_protease_ClpX"/>
</dbReference>
<evidence type="ECO:0000259" key="4">
    <source>
        <dbReference type="Pfam" id="PF10431"/>
    </source>
</evidence>
<reference evidence="5" key="1">
    <citation type="submission" date="2020-10" db="EMBL/GenBank/DDBJ databases">
        <authorList>
            <person name="Gilroy R."/>
        </authorList>
    </citation>
    <scope>NUCLEOTIDE SEQUENCE</scope>
    <source>
        <strain evidence="5">CHK193-30670</strain>
    </source>
</reference>
<accession>A0A9D1IQ31</accession>